<dbReference type="OrthoDB" id="275834at2759"/>
<evidence type="ECO:0000313" key="1">
    <source>
        <dbReference type="EMBL" id="ORC85592.1"/>
    </source>
</evidence>
<dbReference type="Proteomes" id="UP000192257">
    <property type="component" value="Unassembled WGS sequence"/>
</dbReference>
<name>A0A1X0NLE2_9TRYP</name>
<proteinExistence type="predicted"/>
<keyword evidence="2" id="KW-1185">Reference proteome</keyword>
<dbReference type="AlphaFoldDB" id="A0A1X0NLE2"/>
<reference evidence="1 2" key="1">
    <citation type="submission" date="2017-03" db="EMBL/GenBank/DDBJ databases">
        <title>An alternative strategy for trypanosome survival in the mammalian bloodstream revealed through genome and transcriptome analysis of the ubiquitous bovine parasite Trypanosoma (Megatrypanum) theileri.</title>
        <authorList>
            <person name="Kelly S."/>
            <person name="Ivens A."/>
            <person name="Mott A."/>
            <person name="O'Neill E."/>
            <person name="Emms D."/>
            <person name="Macleod O."/>
            <person name="Voorheis P."/>
            <person name="Matthews J."/>
            <person name="Matthews K."/>
            <person name="Carrington M."/>
        </authorList>
    </citation>
    <scope>NUCLEOTIDE SEQUENCE [LARGE SCALE GENOMIC DNA]</scope>
    <source>
        <strain evidence="1">Edinburgh</strain>
    </source>
</reference>
<dbReference type="EMBL" id="NBCO01000034">
    <property type="protein sequence ID" value="ORC85592.1"/>
    <property type="molecule type" value="Genomic_DNA"/>
</dbReference>
<comment type="caution">
    <text evidence="1">The sequence shown here is derived from an EMBL/GenBank/DDBJ whole genome shotgun (WGS) entry which is preliminary data.</text>
</comment>
<dbReference type="VEuPathDB" id="TriTrypDB:TM35_000342040"/>
<dbReference type="GeneID" id="39988882"/>
<evidence type="ECO:0000313" key="2">
    <source>
        <dbReference type="Proteomes" id="UP000192257"/>
    </source>
</evidence>
<protein>
    <submittedName>
        <fullName evidence="1">Uncharacterized protein</fullName>
    </submittedName>
</protein>
<dbReference type="STRING" id="67003.A0A1X0NLE2"/>
<sequence length="186" mass="21523">MVLHKWAVVSKTVTPPVGLRPVAREIPSHPRLRPADYKIPYVLRTFIKDRHTSDMQHLENRGMFAEELRIERSRFPRFHKTLVIQTDGSLNEREFEFAVPPLMTLFHDRLSAHRQRQIELAKIGKLRKEKSWETKLTGEESINPVCNALVFPYCVPKVMRKRPKLVDPLSAKSVVQMSTSSDRGGD</sequence>
<organism evidence="1 2">
    <name type="scientific">Trypanosoma theileri</name>
    <dbReference type="NCBI Taxonomy" id="67003"/>
    <lineage>
        <taxon>Eukaryota</taxon>
        <taxon>Discoba</taxon>
        <taxon>Euglenozoa</taxon>
        <taxon>Kinetoplastea</taxon>
        <taxon>Metakinetoplastina</taxon>
        <taxon>Trypanosomatida</taxon>
        <taxon>Trypanosomatidae</taxon>
        <taxon>Trypanosoma</taxon>
    </lineage>
</organism>
<gene>
    <name evidence="1" type="ORF">TM35_000342040</name>
</gene>
<dbReference type="RefSeq" id="XP_028879658.1">
    <property type="nucleotide sequence ID" value="XM_029029102.1"/>
</dbReference>
<accession>A0A1X0NLE2</accession>